<name>A0AAV7VZM8_PLEWA</name>
<dbReference type="Proteomes" id="UP001066276">
    <property type="component" value="Chromosome 1_2"/>
</dbReference>
<feature type="compositionally biased region" description="Basic residues" evidence="1">
    <location>
        <begin position="1"/>
        <end position="10"/>
    </location>
</feature>
<dbReference type="Pfam" id="PF12937">
    <property type="entry name" value="F-box-like"/>
    <property type="match status" value="1"/>
</dbReference>
<dbReference type="EMBL" id="JANPWB010000002">
    <property type="protein sequence ID" value="KAJ1206683.1"/>
    <property type="molecule type" value="Genomic_DNA"/>
</dbReference>
<gene>
    <name evidence="3" type="ORF">NDU88_002084</name>
</gene>
<dbReference type="InterPro" id="IPR001810">
    <property type="entry name" value="F-box_dom"/>
</dbReference>
<dbReference type="AlphaFoldDB" id="A0AAV7VZM8"/>
<feature type="compositionally biased region" description="Polar residues" evidence="1">
    <location>
        <begin position="33"/>
        <end position="44"/>
    </location>
</feature>
<evidence type="ECO:0000256" key="1">
    <source>
        <dbReference type="SAM" id="MobiDB-lite"/>
    </source>
</evidence>
<dbReference type="SUPFAM" id="SSF81383">
    <property type="entry name" value="F-box domain"/>
    <property type="match status" value="1"/>
</dbReference>
<reference evidence="3" key="1">
    <citation type="journal article" date="2022" name="bioRxiv">
        <title>Sequencing and chromosome-scale assembly of the giantPleurodeles waltlgenome.</title>
        <authorList>
            <person name="Brown T."/>
            <person name="Elewa A."/>
            <person name="Iarovenko S."/>
            <person name="Subramanian E."/>
            <person name="Araus A.J."/>
            <person name="Petzold A."/>
            <person name="Susuki M."/>
            <person name="Suzuki K.-i.T."/>
            <person name="Hayashi T."/>
            <person name="Toyoda A."/>
            <person name="Oliveira C."/>
            <person name="Osipova E."/>
            <person name="Leigh N.D."/>
            <person name="Simon A."/>
            <person name="Yun M.H."/>
        </authorList>
    </citation>
    <scope>NUCLEOTIDE SEQUENCE</scope>
    <source>
        <strain evidence="3">20211129_DDA</strain>
        <tissue evidence="3">Liver</tissue>
    </source>
</reference>
<evidence type="ECO:0000313" key="3">
    <source>
        <dbReference type="EMBL" id="KAJ1206683.1"/>
    </source>
</evidence>
<dbReference type="InterPro" id="IPR036047">
    <property type="entry name" value="F-box-like_dom_sf"/>
</dbReference>
<feature type="domain" description="F-box" evidence="2">
    <location>
        <begin position="86"/>
        <end position="140"/>
    </location>
</feature>
<dbReference type="Gene3D" id="1.20.1280.50">
    <property type="match status" value="1"/>
</dbReference>
<accession>A0AAV7VZM8</accession>
<dbReference type="CDD" id="cd22139">
    <property type="entry name" value="F-box_unchar"/>
    <property type="match status" value="1"/>
</dbReference>
<proteinExistence type="predicted"/>
<dbReference type="PROSITE" id="PS50181">
    <property type="entry name" value="FBOX"/>
    <property type="match status" value="1"/>
</dbReference>
<evidence type="ECO:0000259" key="2">
    <source>
        <dbReference type="PROSITE" id="PS50181"/>
    </source>
</evidence>
<comment type="caution">
    <text evidence="3">The sequence shown here is derived from an EMBL/GenBank/DDBJ whole genome shotgun (WGS) entry which is preliminary data.</text>
</comment>
<feature type="region of interest" description="Disordered" evidence="1">
    <location>
        <begin position="1"/>
        <end position="45"/>
    </location>
</feature>
<dbReference type="SMART" id="SM00256">
    <property type="entry name" value="FBOX"/>
    <property type="match status" value="1"/>
</dbReference>
<organism evidence="3 4">
    <name type="scientific">Pleurodeles waltl</name>
    <name type="common">Iberian ribbed newt</name>
    <dbReference type="NCBI Taxonomy" id="8319"/>
    <lineage>
        <taxon>Eukaryota</taxon>
        <taxon>Metazoa</taxon>
        <taxon>Chordata</taxon>
        <taxon>Craniata</taxon>
        <taxon>Vertebrata</taxon>
        <taxon>Euteleostomi</taxon>
        <taxon>Amphibia</taxon>
        <taxon>Batrachia</taxon>
        <taxon>Caudata</taxon>
        <taxon>Salamandroidea</taxon>
        <taxon>Salamandridae</taxon>
        <taxon>Pleurodelinae</taxon>
        <taxon>Pleurodeles</taxon>
    </lineage>
</organism>
<keyword evidence="4" id="KW-1185">Reference proteome</keyword>
<sequence length="140" mass="15936">MRGQSVRRPKGGPIPKSKLKGGNRNQRPHSAVQPGTSTLSTEKQTIAIAQRHPVQTWTAPQGLTHGSFQDAIKSMNGDMNGDHRYLSMWLYLPDEIWIGVLTWLSHKDLCQTAQVCRRFRQLTADETLCEYTIPVQMYRM</sequence>
<evidence type="ECO:0000313" key="4">
    <source>
        <dbReference type="Proteomes" id="UP001066276"/>
    </source>
</evidence>
<protein>
    <recommendedName>
        <fullName evidence="2">F-box domain-containing protein</fullName>
    </recommendedName>
</protein>